<dbReference type="PROSITE" id="PS50235">
    <property type="entry name" value="USP_3"/>
    <property type="match status" value="1"/>
</dbReference>
<dbReference type="Gene3D" id="3.90.70.10">
    <property type="entry name" value="Cysteine proteinases"/>
    <property type="match status" value="1"/>
</dbReference>
<dbReference type="Proteomes" id="UP000235786">
    <property type="component" value="Unassembled WGS sequence"/>
</dbReference>
<evidence type="ECO:0000313" key="3">
    <source>
        <dbReference type="Proteomes" id="UP000235786"/>
    </source>
</evidence>
<dbReference type="InterPro" id="IPR028889">
    <property type="entry name" value="USP"/>
</dbReference>
<dbReference type="PANTHER" id="PTHR24006">
    <property type="entry name" value="UBIQUITIN CARBOXYL-TERMINAL HYDROLASE"/>
    <property type="match status" value="1"/>
</dbReference>
<dbReference type="GO" id="GO:0005829">
    <property type="term" value="C:cytosol"/>
    <property type="evidence" value="ECO:0007669"/>
    <property type="project" value="TreeGrafter"/>
</dbReference>
<dbReference type="GO" id="GO:0005634">
    <property type="term" value="C:nucleus"/>
    <property type="evidence" value="ECO:0007669"/>
    <property type="project" value="TreeGrafter"/>
</dbReference>
<dbReference type="GO" id="GO:0031647">
    <property type="term" value="P:regulation of protein stability"/>
    <property type="evidence" value="ECO:0007669"/>
    <property type="project" value="TreeGrafter"/>
</dbReference>
<dbReference type="OrthoDB" id="2157530at2759"/>
<protein>
    <submittedName>
        <fullName evidence="2">Cysteine proteinase</fullName>
    </submittedName>
</protein>
<sequence length="466" mass="52545">MGDVPANSQNVVGIAPYGSQTGDIVLTFVDSHVALIMRDSTLVSDAIPQGGNEYKNLRYNLVGRGAVFPSHTKSTLHFRSQITTDKTIETVMLTSLNPKSTELFPAIISIDLSTLQIVTKSNYNSSTSGFNKPTLELLPGNAASTDGETVYAHRLQKVVNDSELQKMQQSPDLKRYALGPGYTAIINPGAIGYVIAALQILYMLKPFRVTVLRSKEDSEKTLLNALRKLFWDLNKSSLPADPLPLMKAFGWSSREINEPQDFHHFWRIFSEKLELNLGDGSVDFLVGKIKTFHQAFTSTRVERFYDLSFSAGPTLNRLEASLADRYGGDREAGAILSELPQVLLLQALFFQYNSSTNKMDTYPGNFEYPSELNLARYSESSITDTVYQLHGVVVVEDVKPMSRYLLYLRPRQEDQWVLFFKETVTYTQQREVFEDNFRRDPTRNAPLRTPYVLIYIQVSKLDDILG</sequence>
<evidence type="ECO:0000259" key="1">
    <source>
        <dbReference type="PROSITE" id="PS50235"/>
    </source>
</evidence>
<dbReference type="InterPro" id="IPR001394">
    <property type="entry name" value="Peptidase_C19_UCH"/>
</dbReference>
<evidence type="ECO:0000313" key="2">
    <source>
        <dbReference type="EMBL" id="PMD45732.1"/>
    </source>
</evidence>
<dbReference type="GO" id="GO:0004843">
    <property type="term" value="F:cysteine-type deubiquitinase activity"/>
    <property type="evidence" value="ECO:0007669"/>
    <property type="project" value="InterPro"/>
</dbReference>
<dbReference type="Pfam" id="PF00443">
    <property type="entry name" value="UCH"/>
    <property type="match status" value="1"/>
</dbReference>
<gene>
    <name evidence="2" type="ORF">L207DRAFT_630133</name>
</gene>
<dbReference type="InterPro" id="IPR038765">
    <property type="entry name" value="Papain-like_cys_pep_sf"/>
</dbReference>
<dbReference type="STRING" id="1149755.A0A2J6S4N9"/>
<dbReference type="EMBL" id="KZ613940">
    <property type="protein sequence ID" value="PMD45732.1"/>
    <property type="molecule type" value="Genomic_DNA"/>
</dbReference>
<dbReference type="PANTHER" id="PTHR24006:SF644">
    <property type="entry name" value="UBIQUITIN CARBOXYL-TERMINAL HYDROLASE 7"/>
    <property type="match status" value="1"/>
</dbReference>
<dbReference type="AlphaFoldDB" id="A0A2J6S4N9"/>
<proteinExistence type="predicted"/>
<accession>A0A2J6S4N9</accession>
<feature type="domain" description="USP" evidence="1">
    <location>
        <begin position="183"/>
        <end position="458"/>
    </location>
</feature>
<reference evidence="2 3" key="1">
    <citation type="submission" date="2016-04" db="EMBL/GenBank/DDBJ databases">
        <title>A degradative enzymes factory behind the ericoid mycorrhizal symbiosis.</title>
        <authorList>
            <consortium name="DOE Joint Genome Institute"/>
            <person name="Martino E."/>
            <person name="Morin E."/>
            <person name="Grelet G."/>
            <person name="Kuo A."/>
            <person name="Kohler A."/>
            <person name="Daghino S."/>
            <person name="Barry K."/>
            <person name="Choi C."/>
            <person name="Cichocki N."/>
            <person name="Clum A."/>
            <person name="Copeland A."/>
            <person name="Hainaut M."/>
            <person name="Haridas S."/>
            <person name="Labutti K."/>
            <person name="Lindquist E."/>
            <person name="Lipzen A."/>
            <person name="Khouja H.-R."/>
            <person name="Murat C."/>
            <person name="Ohm R."/>
            <person name="Olson A."/>
            <person name="Spatafora J."/>
            <person name="Veneault-Fourrey C."/>
            <person name="Henrissat B."/>
            <person name="Grigoriev I."/>
            <person name="Martin F."/>
            <person name="Perotto S."/>
        </authorList>
    </citation>
    <scope>NUCLEOTIDE SEQUENCE [LARGE SCALE GENOMIC DNA]</scope>
    <source>
        <strain evidence="2 3">F</strain>
    </source>
</reference>
<name>A0A2J6S4N9_HYAVF</name>
<organism evidence="2 3">
    <name type="scientific">Hyaloscypha variabilis (strain UAMH 11265 / GT02V1 / F)</name>
    <name type="common">Meliniomyces variabilis</name>
    <dbReference type="NCBI Taxonomy" id="1149755"/>
    <lineage>
        <taxon>Eukaryota</taxon>
        <taxon>Fungi</taxon>
        <taxon>Dikarya</taxon>
        <taxon>Ascomycota</taxon>
        <taxon>Pezizomycotina</taxon>
        <taxon>Leotiomycetes</taxon>
        <taxon>Helotiales</taxon>
        <taxon>Hyaloscyphaceae</taxon>
        <taxon>Hyaloscypha</taxon>
        <taxon>Hyaloscypha variabilis</taxon>
    </lineage>
</organism>
<dbReference type="SUPFAM" id="SSF54001">
    <property type="entry name" value="Cysteine proteinases"/>
    <property type="match status" value="1"/>
</dbReference>
<dbReference type="InterPro" id="IPR050164">
    <property type="entry name" value="Peptidase_C19"/>
</dbReference>
<keyword evidence="3" id="KW-1185">Reference proteome</keyword>
<dbReference type="GO" id="GO:0016579">
    <property type="term" value="P:protein deubiquitination"/>
    <property type="evidence" value="ECO:0007669"/>
    <property type="project" value="InterPro"/>
</dbReference>